<dbReference type="Pfam" id="PF00665">
    <property type="entry name" value="rve"/>
    <property type="match status" value="1"/>
</dbReference>
<proteinExistence type="inferred from homology"/>
<evidence type="ECO:0000313" key="4">
    <source>
        <dbReference type="EMBL" id="OQP45408.1"/>
    </source>
</evidence>
<accession>A0A1V9EGY4</accession>
<dbReference type="EMBL" id="LWBP01000255">
    <property type="protein sequence ID" value="OQP45408.1"/>
    <property type="molecule type" value="Genomic_DNA"/>
</dbReference>
<dbReference type="STRING" id="550983.A4R26_32250"/>
<name>A0A1V9EGY4_9BACT</name>
<dbReference type="Proteomes" id="UP000192276">
    <property type="component" value="Unassembled WGS sequence"/>
</dbReference>
<dbReference type="InterPro" id="IPR012337">
    <property type="entry name" value="RNaseH-like_sf"/>
</dbReference>
<dbReference type="GO" id="GO:0015074">
    <property type="term" value="P:DNA integration"/>
    <property type="evidence" value="ECO:0007669"/>
    <property type="project" value="InterPro"/>
</dbReference>
<dbReference type="PROSITE" id="PS50994">
    <property type="entry name" value="INTEGRASE"/>
    <property type="match status" value="1"/>
</dbReference>
<dbReference type="AlphaFoldDB" id="A0A1V9EGY4"/>
<dbReference type="PANTHER" id="PTHR35004:SF8">
    <property type="entry name" value="TRANSPOSASE RV3428C-RELATED"/>
    <property type="match status" value="1"/>
</dbReference>
<gene>
    <name evidence="4" type="ORF">A4R26_32250</name>
</gene>
<comment type="caution">
    <text evidence="4">The sequence shown here is derived from an EMBL/GenBank/DDBJ whole genome shotgun (WGS) entry which is preliminary data.</text>
</comment>
<dbReference type="SUPFAM" id="SSF53098">
    <property type="entry name" value="Ribonuclease H-like"/>
    <property type="match status" value="1"/>
</dbReference>
<dbReference type="InterPro" id="IPR001584">
    <property type="entry name" value="Integrase_cat-core"/>
</dbReference>
<evidence type="ECO:0000259" key="3">
    <source>
        <dbReference type="PROSITE" id="PS50994"/>
    </source>
</evidence>
<dbReference type="Pfam" id="PF13384">
    <property type="entry name" value="HTH_23"/>
    <property type="match status" value="1"/>
</dbReference>
<reference evidence="5" key="1">
    <citation type="submission" date="2016-04" db="EMBL/GenBank/DDBJ databases">
        <authorList>
            <person name="Chen L."/>
            <person name="Zhuang W."/>
            <person name="Wang G."/>
        </authorList>
    </citation>
    <scope>NUCLEOTIDE SEQUENCE [LARGE SCALE GENOMIC DNA]</scope>
    <source>
        <strain evidence="5">208</strain>
    </source>
</reference>
<organism evidence="4 5">
    <name type="scientific">Niastella populi</name>
    <dbReference type="NCBI Taxonomy" id="550983"/>
    <lineage>
        <taxon>Bacteria</taxon>
        <taxon>Pseudomonadati</taxon>
        <taxon>Bacteroidota</taxon>
        <taxon>Chitinophagia</taxon>
        <taxon>Chitinophagales</taxon>
        <taxon>Chitinophagaceae</taxon>
        <taxon>Niastella</taxon>
    </lineage>
</organism>
<feature type="region of interest" description="Disordered" evidence="2">
    <location>
        <begin position="496"/>
        <end position="520"/>
    </location>
</feature>
<dbReference type="Gene3D" id="3.30.420.10">
    <property type="entry name" value="Ribonuclease H-like superfamily/Ribonuclease H"/>
    <property type="match status" value="1"/>
</dbReference>
<sequence length="520" mass="60051">MSKKLIEMKVIRKMLLLWQRGLSERQIAQELKISRPSVSRYKERLTISGKSIEELQGLDDTSLAAIAHPTGQKVREDARSTFIISRKAYYLAELNRTGVTRVLLWQEYIRADPAGYGYAKFCEVLAEQILPDNASFHMTYEPGALMMVDFAGDKISYIDRPTGALVECPVFVCILPYSGYSYVIAVRDEKTPNVIKALNASIAYFEGVPMGAKSDNMRTAVVKSCRYEPVFTEVFEQWALHNNIALFAARPYKPKDKAMVEKEVLLTYQRLYAPLRDREFFSLEQINAALQEQLVLHHQMHFQKKTISRREQFIELEKEFLHPLPPTPFVIRHKIEATVKMNYHITLTEDGHQYSVPYKYIGKKVMVNYDTDIVEIFYELNRIALHKRSYRKNDYTSCIEHMPENHQKIVEQRGWDADYFLREAAKVGPHTHQYIDGVLKGRNIIQQAFDACKGILRLGGKYGHDRLEAACKRALQGDRYNYKTVDNILKNNLDKLPDEGQPELFQPPAHPNVRGADSYQ</sequence>
<dbReference type="InterPro" id="IPR036397">
    <property type="entry name" value="RNaseH_sf"/>
</dbReference>
<evidence type="ECO:0000256" key="2">
    <source>
        <dbReference type="SAM" id="MobiDB-lite"/>
    </source>
</evidence>
<dbReference type="NCBIfam" id="NF033546">
    <property type="entry name" value="transpos_IS21"/>
    <property type="match status" value="1"/>
</dbReference>
<keyword evidence="5" id="KW-1185">Reference proteome</keyword>
<evidence type="ECO:0000256" key="1">
    <source>
        <dbReference type="ARBA" id="ARBA00009277"/>
    </source>
</evidence>
<dbReference type="RefSeq" id="WP_081171675.1">
    <property type="nucleotide sequence ID" value="NZ_LWBP01000255.1"/>
</dbReference>
<dbReference type="OrthoDB" id="3193769at2"/>
<dbReference type="GO" id="GO:0003676">
    <property type="term" value="F:nucleic acid binding"/>
    <property type="evidence" value="ECO:0007669"/>
    <property type="project" value="InterPro"/>
</dbReference>
<dbReference type="InterPro" id="IPR054353">
    <property type="entry name" value="IstA-like_C"/>
</dbReference>
<dbReference type="Pfam" id="PF22483">
    <property type="entry name" value="Mu-transpos_C_2"/>
    <property type="match status" value="1"/>
</dbReference>
<protein>
    <recommendedName>
        <fullName evidence="3">Integrase catalytic domain-containing protein</fullName>
    </recommendedName>
</protein>
<evidence type="ECO:0000313" key="5">
    <source>
        <dbReference type="Proteomes" id="UP000192276"/>
    </source>
</evidence>
<feature type="domain" description="Integrase catalytic" evidence="3">
    <location>
        <begin position="138"/>
        <end position="318"/>
    </location>
</feature>
<dbReference type="PANTHER" id="PTHR35004">
    <property type="entry name" value="TRANSPOSASE RV3428C-RELATED"/>
    <property type="match status" value="1"/>
</dbReference>
<comment type="similarity">
    <text evidence="1">Belongs to the transposase IS21/IS408/IS1162 family.</text>
</comment>